<gene>
    <name evidence="2" type="ORF">CRE_14923</name>
</gene>
<dbReference type="HOGENOM" id="CLU_1705896_0_0_1"/>
<proteinExistence type="predicted"/>
<evidence type="ECO:0000256" key="1">
    <source>
        <dbReference type="SAM" id="MobiDB-lite"/>
    </source>
</evidence>
<accession>E3N7S0</accession>
<reference evidence="2" key="1">
    <citation type="submission" date="2007-07" db="EMBL/GenBank/DDBJ databases">
        <title>PCAP assembly of the Caenorhabditis remanei genome.</title>
        <authorList>
            <consortium name="The Caenorhabditis remanei Sequencing Consortium"/>
            <person name="Wilson R.K."/>
        </authorList>
    </citation>
    <scope>NUCLEOTIDE SEQUENCE [LARGE SCALE GENOMIC DNA]</scope>
    <source>
        <strain evidence="2">PB4641</strain>
    </source>
</reference>
<dbReference type="InParanoid" id="E3N7S0"/>
<dbReference type="AlphaFoldDB" id="E3N7S0"/>
<keyword evidence="3" id="KW-1185">Reference proteome</keyword>
<feature type="compositionally biased region" description="Basic residues" evidence="1">
    <location>
        <begin position="74"/>
        <end position="88"/>
    </location>
</feature>
<dbReference type="EMBL" id="DS268550">
    <property type="protein sequence ID" value="EFO89120.1"/>
    <property type="molecule type" value="Genomic_DNA"/>
</dbReference>
<dbReference type="Proteomes" id="UP000008281">
    <property type="component" value="Unassembled WGS sequence"/>
</dbReference>
<evidence type="ECO:0000313" key="2">
    <source>
        <dbReference type="EMBL" id="EFO89120.1"/>
    </source>
</evidence>
<evidence type="ECO:0000313" key="3">
    <source>
        <dbReference type="Proteomes" id="UP000008281"/>
    </source>
</evidence>
<name>E3N7S0_CAERE</name>
<organism evidence="3">
    <name type="scientific">Caenorhabditis remanei</name>
    <name type="common">Caenorhabditis vulgaris</name>
    <dbReference type="NCBI Taxonomy" id="31234"/>
    <lineage>
        <taxon>Eukaryota</taxon>
        <taxon>Metazoa</taxon>
        <taxon>Ecdysozoa</taxon>
        <taxon>Nematoda</taxon>
        <taxon>Chromadorea</taxon>
        <taxon>Rhabditida</taxon>
        <taxon>Rhabditina</taxon>
        <taxon>Rhabditomorpha</taxon>
        <taxon>Rhabditoidea</taxon>
        <taxon>Rhabditidae</taxon>
        <taxon>Peloderinae</taxon>
        <taxon>Caenorhabditis</taxon>
    </lineage>
</organism>
<sequence>MVESSDDYNSSVENIKRLLADFVKQELRGIVKSILAENGEMKEAVRDERRNIKRRIRSQKEKWESVQRKIQENRKRKMKSEKKARRICKKKMKAAKSRQWLKFRELKYNFVSRKEVILRSSICSVPLVMYRVWCLLLSFETFFNARNKKKKYSA</sequence>
<protein>
    <submittedName>
        <fullName evidence="2">Uncharacterized protein</fullName>
    </submittedName>
</protein>
<feature type="region of interest" description="Disordered" evidence="1">
    <location>
        <begin position="67"/>
        <end position="88"/>
    </location>
</feature>